<dbReference type="Gene3D" id="2.130.10.10">
    <property type="entry name" value="YVTN repeat-like/Quinoprotein amine dehydrogenase"/>
    <property type="match status" value="2"/>
</dbReference>
<dbReference type="GO" id="GO:0006887">
    <property type="term" value="P:exocytosis"/>
    <property type="evidence" value="ECO:0007669"/>
    <property type="project" value="UniProtKB-KW"/>
</dbReference>
<dbReference type="PANTHER" id="PTHR10241">
    <property type="entry name" value="LETHAL 2 GIANT LARVAE PROTEIN"/>
    <property type="match status" value="1"/>
</dbReference>
<dbReference type="InterPro" id="IPR013577">
    <property type="entry name" value="LLGL2"/>
</dbReference>
<dbReference type="GO" id="GO:0031201">
    <property type="term" value="C:SNARE complex"/>
    <property type="evidence" value="ECO:0007669"/>
    <property type="project" value="TreeGrafter"/>
</dbReference>
<protein>
    <recommendedName>
        <fullName evidence="5">Lethal giant larvae homologue 2 domain-containing protein</fullName>
    </recommendedName>
</protein>
<dbReference type="SMART" id="SM00320">
    <property type="entry name" value="WD40"/>
    <property type="match status" value="5"/>
</dbReference>
<dbReference type="InterPro" id="IPR000664">
    <property type="entry name" value="Lethal2_giant"/>
</dbReference>
<evidence type="ECO:0000256" key="2">
    <source>
        <dbReference type="ARBA" id="ARBA00022483"/>
    </source>
</evidence>
<dbReference type="GO" id="GO:0005886">
    <property type="term" value="C:plasma membrane"/>
    <property type="evidence" value="ECO:0007669"/>
    <property type="project" value="TreeGrafter"/>
</dbReference>
<dbReference type="GO" id="GO:0045159">
    <property type="term" value="F:myosin II binding"/>
    <property type="evidence" value="ECO:0007669"/>
    <property type="project" value="TreeGrafter"/>
</dbReference>
<proteinExistence type="inferred from homology"/>
<dbReference type="SUPFAM" id="SSF50978">
    <property type="entry name" value="WD40 repeat-like"/>
    <property type="match status" value="1"/>
</dbReference>
<evidence type="ECO:0000256" key="1">
    <source>
        <dbReference type="ARBA" id="ARBA00008070"/>
    </source>
</evidence>
<evidence type="ECO:0000313" key="7">
    <source>
        <dbReference type="Proteomes" id="UP000494206"/>
    </source>
</evidence>
<dbReference type="InterPro" id="IPR001680">
    <property type="entry name" value="WD40_rpt"/>
</dbReference>
<comment type="caution">
    <text evidence="6">The sequence shown here is derived from an EMBL/GenBank/DDBJ whole genome shotgun (WGS) entry which is preliminary data.</text>
</comment>
<keyword evidence="2" id="KW-0268">Exocytosis</keyword>
<dbReference type="GO" id="GO:0005096">
    <property type="term" value="F:GTPase activator activity"/>
    <property type="evidence" value="ECO:0007669"/>
    <property type="project" value="TreeGrafter"/>
</dbReference>
<dbReference type="Pfam" id="PF00400">
    <property type="entry name" value="WD40"/>
    <property type="match status" value="1"/>
</dbReference>
<comment type="similarity">
    <text evidence="1">Belongs to the WD repeat L(2)GL family.</text>
</comment>
<dbReference type="Pfam" id="PF08366">
    <property type="entry name" value="LLGL"/>
    <property type="match status" value="1"/>
</dbReference>
<accession>A0A8S1F2L4</accession>
<dbReference type="Proteomes" id="UP000494206">
    <property type="component" value="Unassembled WGS sequence"/>
</dbReference>
<dbReference type="InterPro" id="IPR036322">
    <property type="entry name" value="WD40_repeat_dom_sf"/>
</dbReference>
<dbReference type="OrthoDB" id="19944at2759"/>
<keyword evidence="4" id="KW-0677">Repeat</keyword>
<dbReference type="EMBL" id="CADEPM010000006">
    <property type="protein sequence ID" value="CAB3408053.1"/>
    <property type="molecule type" value="Genomic_DNA"/>
</dbReference>
<dbReference type="PRINTS" id="PR00962">
    <property type="entry name" value="LETHAL2GIANT"/>
</dbReference>
<dbReference type="PANTHER" id="PTHR10241:SF25">
    <property type="entry name" value="TOMOSYN, ISOFORM C"/>
    <property type="match status" value="1"/>
</dbReference>
<evidence type="ECO:0000259" key="5">
    <source>
        <dbReference type="Pfam" id="PF08366"/>
    </source>
</evidence>
<evidence type="ECO:0000256" key="3">
    <source>
        <dbReference type="ARBA" id="ARBA00022574"/>
    </source>
</evidence>
<name>A0A8S1F2L4_9PELO</name>
<keyword evidence="3" id="KW-0853">WD repeat</keyword>
<evidence type="ECO:0000313" key="6">
    <source>
        <dbReference type="EMBL" id="CAB3408053.1"/>
    </source>
</evidence>
<keyword evidence="7" id="KW-1185">Reference proteome</keyword>
<dbReference type="AlphaFoldDB" id="A0A8S1F2L4"/>
<reference evidence="6 7" key="1">
    <citation type="submission" date="2020-04" db="EMBL/GenBank/DDBJ databases">
        <authorList>
            <person name="Laetsch R D."/>
            <person name="Stevens L."/>
            <person name="Kumar S."/>
            <person name="Blaxter L. M."/>
        </authorList>
    </citation>
    <scope>NUCLEOTIDE SEQUENCE [LARGE SCALE GENOMIC DNA]</scope>
</reference>
<dbReference type="InterPro" id="IPR015943">
    <property type="entry name" value="WD40/YVTN_repeat-like_dom_sf"/>
</dbReference>
<dbReference type="GO" id="GO:0006893">
    <property type="term" value="P:Golgi to plasma membrane transport"/>
    <property type="evidence" value="ECO:0007669"/>
    <property type="project" value="TreeGrafter"/>
</dbReference>
<dbReference type="GO" id="GO:0019905">
    <property type="term" value="F:syntaxin binding"/>
    <property type="evidence" value="ECO:0007669"/>
    <property type="project" value="TreeGrafter"/>
</dbReference>
<feature type="domain" description="Lethal giant larvae homologue 2" evidence="5">
    <location>
        <begin position="264"/>
        <end position="365"/>
    </location>
</feature>
<sequence length="423" mass="47195">MDRAKKKFASAIDGLRSLHNRTEINVDEKIQPEHCCLTTIVRHGLPDDARCLAYDPVQRLLAIGTGRGHIRIIGDAGVDYHLRHETDHAVVQMQFLVNEGGLISACANEMIHLWNYRQKVPEVVHSMQFNKEGVSTIHLPVSGKWLYVGTDKGNIYFLSVATFQLSPYVINWNKAIDLGCRVHPGPVRQLAVSPTDPTKLLIVYDKGVLVQWNLTTKEVDRFPLDPPIKTVSWHFDGKQLLTGNVDGSVSVYNVRKTSECVQRTTPHGTGPCRPINQIEWKHVSEGEQIIVFSGGMPTDDGLPVPALTILRGGKSVTVLEMDHPIASFITLPQIAYNSCPQQPHSVAVLLKNDFMVLDLQQQGHPMIESPHAMNIHESPVTCLVYYSDCPLDLIGALTLVGTKQRKKDYSQRVRMNSKPAFII</sequence>
<gene>
    <name evidence="6" type="ORF">CBOVIS_LOCUS9886</name>
</gene>
<organism evidence="6 7">
    <name type="scientific">Caenorhabditis bovis</name>
    <dbReference type="NCBI Taxonomy" id="2654633"/>
    <lineage>
        <taxon>Eukaryota</taxon>
        <taxon>Metazoa</taxon>
        <taxon>Ecdysozoa</taxon>
        <taxon>Nematoda</taxon>
        <taxon>Chromadorea</taxon>
        <taxon>Rhabditida</taxon>
        <taxon>Rhabditina</taxon>
        <taxon>Rhabditomorpha</taxon>
        <taxon>Rhabditoidea</taxon>
        <taxon>Rhabditidae</taxon>
        <taxon>Peloderinae</taxon>
        <taxon>Caenorhabditis</taxon>
    </lineage>
</organism>
<evidence type="ECO:0000256" key="4">
    <source>
        <dbReference type="ARBA" id="ARBA00022737"/>
    </source>
</evidence>